<feature type="domain" description="CxC5 like cysteine cluster associated with KDZ" evidence="1">
    <location>
        <begin position="2"/>
        <end position="50"/>
    </location>
</feature>
<protein>
    <recommendedName>
        <fullName evidence="1">CxC5 like cysteine cluster associated with KDZ domain-containing protein</fullName>
    </recommendedName>
</protein>
<dbReference type="InterPro" id="IPR041539">
    <property type="entry name" value="CxC5"/>
</dbReference>
<keyword evidence="3" id="KW-1185">Reference proteome</keyword>
<dbReference type="GeneID" id="64625176"/>
<dbReference type="Pfam" id="PF18718">
    <property type="entry name" value="CxC5"/>
    <property type="match status" value="1"/>
</dbReference>
<evidence type="ECO:0000259" key="1">
    <source>
        <dbReference type="Pfam" id="PF18718"/>
    </source>
</evidence>
<evidence type="ECO:0000313" key="2">
    <source>
        <dbReference type="EMBL" id="KAG1814250.1"/>
    </source>
</evidence>
<sequence length="54" mass="6090">LTLYPPSKYCTNSDCPKTAALKWAEPRQIIIHTLDQGTLPVWANHLSCKSMSIF</sequence>
<organism evidence="2 3">
    <name type="scientific">Suillus subaureus</name>
    <dbReference type="NCBI Taxonomy" id="48587"/>
    <lineage>
        <taxon>Eukaryota</taxon>
        <taxon>Fungi</taxon>
        <taxon>Dikarya</taxon>
        <taxon>Basidiomycota</taxon>
        <taxon>Agaricomycotina</taxon>
        <taxon>Agaricomycetes</taxon>
        <taxon>Agaricomycetidae</taxon>
        <taxon>Boletales</taxon>
        <taxon>Suillineae</taxon>
        <taxon>Suillaceae</taxon>
        <taxon>Suillus</taxon>
    </lineage>
</organism>
<dbReference type="OrthoDB" id="2639189at2759"/>
<gene>
    <name evidence="2" type="ORF">BJ212DRAFT_1274471</name>
</gene>
<dbReference type="Proteomes" id="UP000807769">
    <property type="component" value="Unassembled WGS sequence"/>
</dbReference>
<name>A0A9P7JCE5_9AGAM</name>
<reference evidence="2" key="1">
    <citation type="journal article" date="2020" name="New Phytol.">
        <title>Comparative genomics reveals dynamic genome evolution in host specialist ectomycorrhizal fungi.</title>
        <authorList>
            <person name="Lofgren L.A."/>
            <person name="Nguyen N.H."/>
            <person name="Vilgalys R."/>
            <person name="Ruytinx J."/>
            <person name="Liao H.L."/>
            <person name="Branco S."/>
            <person name="Kuo A."/>
            <person name="LaButti K."/>
            <person name="Lipzen A."/>
            <person name="Andreopoulos W."/>
            <person name="Pangilinan J."/>
            <person name="Riley R."/>
            <person name="Hundley H."/>
            <person name="Na H."/>
            <person name="Barry K."/>
            <person name="Grigoriev I.V."/>
            <person name="Stajich J.E."/>
            <person name="Kennedy P.G."/>
        </authorList>
    </citation>
    <scope>NUCLEOTIDE SEQUENCE</scope>
    <source>
        <strain evidence="2">MN1</strain>
    </source>
</reference>
<proteinExistence type="predicted"/>
<dbReference type="RefSeq" id="XP_041191711.1">
    <property type="nucleotide sequence ID" value="XM_041331159.1"/>
</dbReference>
<accession>A0A9P7JCE5</accession>
<dbReference type="AlphaFoldDB" id="A0A9P7JCE5"/>
<feature type="non-terminal residue" evidence="2">
    <location>
        <position position="1"/>
    </location>
</feature>
<comment type="caution">
    <text evidence="2">The sequence shown here is derived from an EMBL/GenBank/DDBJ whole genome shotgun (WGS) entry which is preliminary data.</text>
</comment>
<dbReference type="EMBL" id="JABBWG010000021">
    <property type="protein sequence ID" value="KAG1814250.1"/>
    <property type="molecule type" value="Genomic_DNA"/>
</dbReference>
<evidence type="ECO:0000313" key="3">
    <source>
        <dbReference type="Proteomes" id="UP000807769"/>
    </source>
</evidence>